<organism evidence="1 2">
    <name type="scientific">Ascobolus immersus RN42</name>
    <dbReference type="NCBI Taxonomy" id="1160509"/>
    <lineage>
        <taxon>Eukaryota</taxon>
        <taxon>Fungi</taxon>
        <taxon>Dikarya</taxon>
        <taxon>Ascomycota</taxon>
        <taxon>Pezizomycotina</taxon>
        <taxon>Pezizomycetes</taxon>
        <taxon>Pezizales</taxon>
        <taxon>Ascobolaceae</taxon>
        <taxon>Ascobolus</taxon>
    </lineage>
</organism>
<sequence length="371" mass="42037">MSTYMIDESVPAAATQLIDKMVNALTKLLRGRCRWGAACRDFVKPSTSSTRRFQLHDRSREMMTSENERVPATGREHQSTSIVFPSVAGSPSLFGCLALLLRQEPPMVVTSLVGLCCPLKLFTPAEQQPLFPLFLSSFQPSLSILVTSLFSVVTYHHFGASFYQPQQVISQRIPPIPSPPITKANQTARPSTQRILAMAKPDTKHELGSGNKKKLRDSEAYRAWFFSKEKAEQKPDEATEWLTEIGRLSTQLDGYRIFIQDVAQVPFAQSGLPTLNDWNQLRIKTEKLLKKMDQLMEKQNRLDTTRFLSLYLGNLRRLHNEMCSLHRHIREFFTAKDGSRCVGVVLPDLIYKYRFSDIAAPPRESSPDSAE</sequence>
<gene>
    <name evidence="1" type="ORF">BJ508DRAFT_311789</name>
</gene>
<dbReference type="Proteomes" id="UP000275078">
    <property type="component" value="Unassembled WGS sequence"/>
</dbReference>
<keyword evidence="2" id="KW-1185">Reference proteome</keyword>
<accession>A0A3N4HT56</accession>
<proteinExistence type="predicted"/>
<name>A0A3N4HT56_ASCIM</name>
<reference evidence="1 2" key="1">
    <citation type="journal article" date="2018" name="Nat. Ecol. Evol.">
        <title>Pezizomycetes genomes reveal the molecular basis of ectomycorrhizal truffle lifestyle.</title>
        <authorList>
            <person name="Murat C."/>
            <person name="Payen T."/>
            <person name="Noel B."/>
            <person name="Kuo A."/>
            <person name="Morin E."/>
            <person name="Chen J."/>
            <person name="Kohler A."/>
            <person name="Krizsan K."/>
            <person name="Balestrini R."/>
            <person name="Da Silva C."/>
            <person name="Montanini B."/>
            <person name="Hainaut M."/>
            <person name="Levati E."/>
            <person name="Barry K.W."/>
            <person name="Belfiori B."/>
            <person name="Cichocki N."/>
            <person name="Clum A."/>
            <person name="Dockter R.B."/>
            <person name="Fauchery L."/>
            <person name="Guy J."/>
            <person name="Iotti M."/>
            <person name="Le Tacon F."/>
            <person name="Lindquist E.A."/>
            <person name="Lipzen A."/>
            <person name="Malagnac F."/>
            <person name="Mello A."/>
            <person name="Molinier V."/>
            <person name="Miyauchi S."/>
            <person name="Poulain J."/>
            <person name="Riccioni C."/>
            <person name="Rubini A."/>
            <person name="Sitrit Y."/>
            <person name="Splivallo R."/>
            <person name="Traeger S."/>
            <person name="Wang M."/>
            <person name="Zifcakova L."/>
            <person name="Wipf D."/>
            <person name="Zambonelli A."/>
            <person name="Paolocci F."/>
            <person name="Nowrousian M."/>
            <person name="Ottonello S."/>
            <person name="Baldrian P."/>
            <person name="Spatafora J.W."/>
            <person name="Henrissat B."/>
            <person name="Nagy L.G."/>
            <person name="Aury J.M."/>
            <person name="Wincker P."/>
            <person name="Grigoriev I.V."/>
            <person name="Bonfante P."/>
            <person name="Martin F.M."/>
        </authorList>
    </citation>
    <scope>NUCLEOTIDE SEQUENCE [LARGE SCALE GENOMIC DNA]</scope>
    <source>
        <strain evidence="1 2">RN42</strain>
    </source>
</reference>
<dbReference type="EMBL" id="ML119759">
    <property type="protein sequence ID" value="RPA75698.1"/>
    <property type="molecule type" value="Genomic_DNA"/>
</dbReference>
<protein>
    <submittedName>
        <fullName evidence="1">Uncharacterized protein</fullName>
    </submittedName>
</protein>
<dbReference type="AlphaFoldDB" id="A0A3N4HT56"/>
<evidence type="ECO:0000313" key="2">
    <source>
        <dbReference type="Proteomes" id="UP000275078"/>
    </source>
</evidence>
<evidence type="ECO:0000313" key="1">
    <source>
        <dbReference type="EMBL" id="RPA75698.1"/>
    </source>
</evidence>